<accession>A0ABS6KV82</accession>
<evidence type="ECO:0000313" key="2">
    <source>
        <dbReference type="EMBL" id="MBU9833510.1"/>
    </source>
</evidence>
<reference evidence="2 3" key="1">
    <citation type="submission" date="2021-03" db="EMBL/GenBank/DDBJ databases">
        <title>Five novel Rahnella species.</title>
        <authorList>
            <person name="Brady C."/>
            <person name="Asselin J."/>
            <person name="Beer S."/>
            <person name="Bruberg M.B."/>
            <person name="Crampton B."/>
            <person name="Venter S."/>
            <person name="Arnold D."/>
            <person name="Denman S."/>
        </authorList>
    </citation>
    <scope>NUCLEOTIDE SEQUENCE [LARGE SCALE GENOMIC DNA]</scope>
    <source>
        <strain evidence="2 3">L72c</strain>
    </source>
</reference>
<proteinExistence type="predicted"/>
<keyword evidence="3" id="KW-1185">Reference proteome</keyword>
<dbReference type="InterPro" id="IPR000866">
    <property type="entry name" value="AhpC/TSA"/>
</dbReference>
<dbReference type="EMBL" id="JAFMOU010000053">
    <property type="protein sequence ID" value="MBU9833510.1"/>
    <property type="molecule type" value="Genomic_DNA"/>
</dbReference>
<dbReference type="Pfam" id="PF00578">
    <property type="entry name" value="AhpC-TSA"/>
    <property type="match status" value="1"/>
</dbReference>
<name>A0ABS6KV82_9GAMM</name>
<sequence>MDFDIALPKVIRTWLQNLGARGPAADQLRRSLLASDVVMTFAGECVNGVNAVLERVAKMPAHLLLDSVTWRLLPASSAREIKARAKFSTEPGGSLPSLIALDMNFELNEAGLISRLEPVPHHREPVGMRMALKTGDIAPQFTLTSVLGERVHFAANRDCPTLVVWTANGCPWALSWNARIKDIVRDYGSMIRTIHINSNDPSLSPADSLDKCRERSASGDIVGPYLMDHGQQVAKEWGARRTPDVFVVDKLGFIAYHGAPDADHRNPSLKANWIRNAIDHLLAGTSVQLSETKPEGCTIKWTF</sequence>
<dbReference type="PANTHER" id="PTHR43640">
    <property type="entry name" value="OS07G0260300 PROTEIN"/>
    <property type="match status" value="1"/>
</dbReference>
<dbReference type="Proteomes" id="UP000699865">
    <property type="component" value="Unassembled WGS sequence"/>
</dbReference>
<dbReference type="InterPro" id="IPR047262">
    <property type="entry name" value="PRX-like1"/>
</dbReference>
<dbReference type="RefSeq" id="WP_217137458.1">
    <property type="nucleotide sequence ID" value="NZ_JAFMOS010000550.1"/>
</dbReference>
<dbReference type="PROSITE" id="PS51352">
    <property type="entry name" value="THIOREDOXIN_2"/>
    <property type="match status" value="1"/>
</dbReference>
<evidence type="ECO:0000313" key="3">
    <source>
        <dbReference type="Proteomes" id="UP000699865"/>
    </source>
</evidence>
<gene>
    <name evidence="2" type="ORF">J1786_01425</name>
</gene>
<dbReference type="PANTHER" id="PTHR43640:SF1">
    <property type="entry name" value="THIOREDOXIN-DEPENDENT PEROXIREDOXIN"/>
    <property type="match status" value="1"/>
</dbReference>
<feature type="domain" description="Thioredoxin" evidence="1">
    <location>
        <begin position="132"/>
        <end position="283"/>
    </location>
</feature>
<protein>
    <submittedName>
        <fullName evidence="2">Redoxin domain-containing protein</fullName>
    </submittedName>
</protein>
<evidence type="ECO:0000259" key="1">
    <source>
        <dbReference type="PROSITE" id="PS51352"/>
    </source>
</evidence>
<organism evidence="2 3">
    <name type="scientific">Rahnella perminowiae</name>
    <dbReference type="NCBI Taxonomy" id="2816244"/>
    <lineage>
        <taxon>Bacteria</taxon>
        <taxon>Pseudomonadati</taxon>
        <taxon>Pseudomonadota</taxon>
        <taxon>Gammaproteobacteria</taxon>
        <taxon>Enterobacterales</taxon>
        <taxon>Yersiniaceae</taxon>
        <taxon>Rahnella</taxon>
    </lineage>
</organism>
<dbReference type="InterPro" id="IPR013766">
    <property type="entry name" value="Thioredoxin_domain"/>
</dbReference>
<comment type="caution">
    <text evidence="2">The sequence shown here is derived from an EMBL/GenBank/DDBJ whole genome shotgun (WGS) entry which is preliminary data.</text>
</comment>